<organism evidence="3">
    <name type="scientific">Dissoconium aciculare CBS 342.82</name>
    <dbReference type="NCBI Taxonomy" id="1314786"/>
    <lineage>
        <taxon>Eukaryota</taxon>
        <taxon>Fungi</taxon>
        <taxon>Dikarya</taxon>
        <taxon>Ascomycota</taxon>
        <taxon>Pezizomycotina</taxon>
        <taxon>Dothideomycetes</taxon>
        <taxon>Dothideomycetidae</taxon>
        <taxon>Mycosphaerellales</taxon>
        <taxon>Dissoconiaceae</taxon>
        <taxon>Dissoconium</taxon>
    </lineage>
</organism>
<reference evidence="3" key="3">
    <citation type="submission" date="2025-08" db="UniProtKB">
        <authorList>
            <consortium name="RefSeq"/>
        </authorList>
    </citation>
    <scope>IDENTIFICATION</scope>
    <source>
        <strain evidence="3">CBS 342.82</strain>
    </source>
</reference>
<evidence type="ECO:0008006" key="4">
    <source>
        <dbReference type="Google" id="ProtNLM"/>
    </source>
</evidence>
<sequence>LPPELLLEVIPRVPYSPSNLSALRRTSPELKSLIHRHETSIVRAINELQHHCSPSQAHQSHHLFPSLQLHNFASLDVLHGRLVRLEDLHAQWLHITSHGPELAWLRGRWETIHKAGLLLLYRLQDTLPAPALACLLFKLVSSIKILRVHGAAPIHGTYAAGDVLTRSDVELAAEEMLLLHGPEWFLGMMRAGRGGRKGKNGEGEEERSGRRGKEEDDGQWAVDLLTSELTNFTTRQSPDPTTHLPRPPTLTSRLRRAFSNQTGNSPLVENLGRMWEMLAAPVWDRVDEEMLGRVVGGVGLLG</sequence>
<feature type="compositionally biased region" description="Basic and acidic residues" evidence="1">
    <location>
        <begin position="199"/>
        <end position="214"/>
    </location>
</feature>
<keyword evidence="2" id="KW-1185">Reference proteome</keyword>
<name>A0A6J3M3H5_9PEZI</name>
<proteinExistence type="predicted"/>
<evidence type="ECO:0000256" key="1">
    <source>
        <dbReference type="SAM" id="MobiDB-lite"/>
    </source>
</evidence>
<reference evidence="3" key="1">
    <citation type="submission" date="2020-01" db="EMBL/GenBank/DDBJ databases">
        <authorList>
            <consortium name="DOE Joint Genome Institute"/>
            <person name="Haridas S."/>
            <person name="Albert R."/>
            <person name="Binder M."/>
            <person name="Bloem J."/>
            <person name="Labutti K."/>
            <person name="Salamov A."/>
            <person name="Andreopoulos B."/>
            <person name="Baker S.E."/>
            <person name="Barry K."/>
            <person name="Bills G."/>
            <person name="Bluhm B.H."/>
            <person name="Cannon C."/>
            <person name="Castanera R."/>
            <person name="Culley D.E."/>
            <person name="Daum C."/>
            <person name="Ezra D."/>
            <person name="Gonzalez J.B."/>
            <person name="Henrissat B."/>
            <person name="Kuo A."/>
            <person name="Liang C."/>
            <person name="Lipzen A."/>
            <person name="Lutzoni F."/>
            <person name="Magnuson J."/>
            <person name="Mondo S."/>
            <person name="Nolan M."/>
            <person name="Ohm R."/>
            <person name="Pangilinan J."/>
            <person name="Park H.-J."/>
            <person name="Ramirez L."/>
            <person name="Alfaro M."/>
            <person name="Sun H."/>
            <person name="Tritt A."/>
            <person name="Yoshinaga Y."/>
            <person name="Zwiers L.-H."/>
            <person name="Turgeon B.G."/>
            <person name="Goodwin S.B."/>
            <person name="Spatafora J.W."/>
            <person name="Crous P.W."/>
            <person name="Grigoriev I.V."/>
        </authorList>
    </citation>
    <scope>NUCLEOTIDE SEQUENCE</scope>
    <source>
        <strain evidence="3">CBS 342.82</strain>
    </source>
</reference>
<dbReference type="Proteomes" id="UP000504637">
    <property type="component" value="Unplaced"/>
</dbReference>
<feature type="non-terminal residue" evidence="3">
    <location>
        <position position="1"/>
    </location>
</feature>
<dbReference type="AlphaFoldDB" id="A0A6J3M3H5"/>
<accession>A0A6J3M3H5</accession>
<evidence type="ECO:0000313" key="3">
    <source>
        <dbReference type="RefSeq" id="XP_033459090.1"/>
    </source>
</evidence>
<evidence type="ECO:0000313" key="2">
    <source>
        <dbReference type="Proteomes" id="UP000504637"/>
    </source>
</evidence>
<dbReference type="GeneID" id="54357954"/>
<feature type="non-terminal residue" evidence="3">
    <location>
        <position position="302"/>
    </location>
</feature>
<reference evidence="3" key="2">
    <citation type="submission" date="2020-04" db="EMBL/GenBank/DDBJ databases">
        <authorList>
            <consortium name="NCBI Genome Project"/>
        </authorList>
    </citation>
    <scope>NUCLEOTIDE SEQUENCE</scope>
    <source>
        <strain evidence="3">CBS 342.82</strain>
    </source>
</reference>
<protein>
    <recommendedName>
        <fullName evidence="4">F-box domain-containing protein</fullName>
    </recommendedName>
</protein>
<dbReference type="OrthoDB" id="5372859at2759"/>
<dbReference type="RefSeq" id="XP_033459090.1">
    <property type="nucleotide sequence ID" value="XM_033600154.1"/>
</dbReference>
<feature type="region of interest" description="Disordered" evidence="1">
    <location>
        <begin position="191"/>
        <end position="217"/>
    </location>
</feature>
<gene>
    <name evidence="3" type="ORF">K489DRAFT_289586</name>
</gene>